<accession>A0ACB0KRP1</accession>
<keyword evidence="2" id="KW-1185">Reference proteome</keyword>
<evidence type="ECO:0000313" key="2">
    <source>
        <dbReference type="Proteomes" id="UP001177021"/>
    </source>
</evidence>
<organism evidence="1 2">
    <name type="scientific">Trifolium pratense</name>
    <name type="common">Red clover</name>
    <dbReference type="NCBI Taxonomy" id="57577"/>
    <lineage>
        <taxon>Eukaryota</taxon>
        <taxon>Viridiplantae</taxon>
        <taxon>Streptophyta</taxon>
        <taxon>Embryophyta</taxon>
        <taxon>Tracheophyta</taxon>
        <taxon>Spermatophyta</taxon>
        <taxon>Magnoliopsida</taxon>
        <taxon>eudicotyledons</taxon>
        <taxon>Gunneridae</taxon>
        <taxon>Pentapetalae</taxon>
        <taxon>rosids</taxon>
        <taxon>fabids</taxon>
        <taxon>Fabales</taxon>
        <taxon>Fabaceae</taxon>
        <taxon>Papilionoideae</taxon>
        <taxon>50 kb inversion clade</taxon>
        <taxon>NPAAA clade</taxon>
        <taxon>Hologalegina</taxon>
        <taxon>IRL clade</taxon>
        <taxon>Trifolieae</taxon>
        <taxon>Trifolium</taxon>
    </lineage>
</organism>
<dbReference type="EMBL" id="CASHSV030000311">
    <property type="protein sequence ID" value="CAJ2659056.1"/>
    <property type="molecule type" value="Genomic_DNA"/>
</dbReference>
<protein>
    <submittedName>
        <fullName evidence="1">Uncharacterized protein</fullName>
    </submittedName>
</protein>
<name>A0ACB0KRP1_TRIPR</name>
<proteinExistence type="predicted"/>
<reference evidence="1" key="1">
    <citation type="submission" date="2023-10" db="EMBL/GenBank/DDBJ databases">
        <authorList>
            <person name="Rodriguez Cubillos JULIANA M."/>
            <person name="De Vega J."/>
        </authorList>
    </citation>
    <scope>NUCLEOTIDE SEQUENCE</scope>
</reference>
<gene>
    <name evidence="1" type="ORF">MILVUS5_LOCUS25327</name>
</gene>
<sequence>MPNNHTIQIDDKTSVVVLNTLSAIKLNGSNYPAWQVQFNALLIGYDLIGFVDGTKICPATSDATYNYWKRQDQLILHSILSSVDETVITMLGNVKNSKQAWDILNKMYASKTRSRIMHLKERLSRINKGTKSVTEYLQGIKSLADELAVINSPLDDVDLVIHTLNGLGSDFKEVSTALRTRENPISFEELHDVLTDFETFNKRDEEPSHIASAHAAYRNKHSAPRHNYPYNQAKPTFNPPPSSAGTYKRVTCQYCDRPGHIAKICRKMQRDYAKPSRSASAHSAINSSPVTDNDWILDSGATHHITNALEDLHFTTPYHGADKITVGDGNTLPITHTDKGASSKRIA</sequence>
<dbReference type="Proteomes" id="UP001177021">
    <property type="component" value="Unassembled WGS sequence"/>
</dbReference>
<evidence type="ECO:0000313" key="1">
    <source>
        <dbReference type="EMBL" id="CAJ2659056.1"/>
    </source>
</evidence>
<comment type="caution">
    <text evidence="1">The sequence shown here is derived from an EMBL/GenBank/DDBJ whole genome shotgun (WGS) entry which is preliminary data.</text>
</comment>